<dbReference type="Proteomes" id="UP001437460">
    <property type="component" value="Unassembled WGS sequence"/>
</dbReference>
<organism evidence="7 8">
    <name type="scientific">Ventrimonas faecis</name>
    <dbReference type="NCBI Taxonomy" id="3133170"/>
    <lineage>
        <taxon>Bacteria</taxon>
        <taxon>Bacillati</taxon>
        <taxon>Bacillota</taxon>
        <taxon>Clostridia</taxon>
        <taxon>Lachnospirales</taxon>
        <taxon>Lachnospiraceae</taxon>
        <taxon>Ventrimonas</taxon>
    </lineage>
</organism>
<comment type="catalytic activity">
    <reaction evidence="5">
        <text>a 2'-deoxyribonucleoside 5'-diphosphate + [thioredoxin]-disulfide + H2O = a ribonucleoside 5'-diphosphate + [thioredoxin]-dithiol</text>
        <dbReference type="Rhea" id="RHEA:23252"/>
        <dbReference type="Rhea" id="RHEA-COMP:10698"/>
        <dbReference type="Rhea" id="RHEA-COMP:10700"/>
        <dbReference type="ChEBI" id="CHEBI:15377"/>
        <dbReference type="ChEBI" id="CHEBI:29950"/>
        <dbReference type="ChEBI" id="CHEBI:50058"/>
        <dbReference type="ChEBI" id="CHEBI:57930"/>
        <dbReference type="ChEBI" id="CHEBI:73316"/>
        <dbReference type="EC" id="1.17.4.1"/>
    </reaction>
</comment>
<keyword evidence="8" id="KW-1185">Reference proteome</keyword>
<name>A0ABV1HMB7_9FIRM</name>
<comment type="similarity">
    <text evidence="1">Belongs to the ribonucleoside diphosphate reductase class-2 family.</text>
</comment>
<proteinExistence type="inferred from homology"/>
<dbReference type="EMBL" id="JBBMFJ010000009">
    <property type="protein sequence ID" value="MEQ2562753.1"/>
    <property type="molecule type" value="Genomic_DNA"/>
</dbReference>
<accession>A0ABV1HMB7</accession>
<evidence type="ECO:0000256" key="2">
    <source>
        <dbReference type="ARBA" id="ARBA00012274"/>
    </source>
</evidence>
<keyword evidence="4" id="KW-0547">Nucleotide-binding</keyword>
<evidence type="ECO:0000256" key="4">
    <source>
        <dbReference type="ARBA" id="ARBA00022741"/>
    </source>
</evidence>
<keyword evidence="3" id="KW-0237">DNA synthesis</keyword>
<dbReference type="InterPro" id="IPR024434">
    <property type="entry name" value="TSCPD_dom"/>
</dbReference>
<evidence type="ECO:0000259" key="6">
    <source>
        <dbReference type="Pfam" id="PF12637"/>
    </source>
</evidence>
<evidence type="ECO:0000256" key="5">
    <source>
        <dbReference type="ARBA" id="ARBA00047754"/>
    </source>
</evidence>
<evidence type="ECO:0000313" key="8">
    <source>
        <dbReference type="Proteomes" id="UP001437460"/>
    </source>
</evidence>
<dbReference type="Pfam" id="PF12637">
    <property type="entry name" value="TSCPD"/>
    <property type="match status" value="1"/>
</dbReference>
<reference evidence="7 8" key="1">
    <citation type="submission" date="2024-03" db="EMBL/GenBank/DDBJ databases">
        <title>Human intestinal bacterial collection.</title>
        <authorList>
            <person name="Pauvert C."/>
            <person name="Hitch T.C.A."/>
            <person name="Clavel T."/>
        </authorList>
    </citation>
    <scope>NUCLEOTIDE SEQUENCE [LARGE SCALE GENOMIC DNA]</scope>
    <source>
        <strain evidence="7 8">CLA-AP-H27</strain>
    </source>
</reference>
<evidence type="ECO:0000256" key="3">
    <source>
        <dbReference type="ARBA" id="ARBA00022634"/>
    </source>
</evidence>
<sequence>MRYTVKPHDVCPTSLSFDLEGDVVRNVEFTRGCNGNLKAISKLVDGMTVDQIYNTLHGNTCGYKDTSCADQLAQAVRQCYEESQK</sequence>
<evidence type="ECO:0000256" key="1">
    <source>
        <dbReference type="ARBA" id="ARBA00007405"/>
    </source>
</evidence>
<gene>
    <name evidence="7" type="ORF">WMO41_06210</name>
</gene>
<evidence type="ECO:0000313" key="7">
    <source>
        <dbReference type="EMBL" id="MEQ2562753.1"/>
    </source>
</evidence>
<dbReference type="RefSeq" id="WP_118533497.1">
    <property type="nucleotide sequence ID" value="NZ_JBBMFJ010000009.1"/>
</dbReference>
<dbReference type="InterPro" id="IPR023806">
    <property type="entry name" value="CHP03905"/>
</dbReference>
<feature type="domain" description="TSCPD" evidence="6">
    <location>
        <begin position="7"/>
        <end position="78"/>
    </location>
</feature>
<protein>
    <recommendedName>
        <fullName evidence="2">ribonucleoside-diphosphate reductase</fullName>
        <ecNumber evidence="2">1.17.4.1</ecNumber>
    </recommendedName>
</protein>
<dbReference type="NCBIfam" id="TIGR03905">
    <property type="entry name" value="TIGR03905_4_Cys"/>
    <property type="match status" value="1"/>
</dbReference>
<dbReference type="EC" id="1.17.4.1" evidence="2"/>
<comment type="caution">
    <text evidence="7">The sequence shown here is derived from an EMBL/GenBank/DDBJ whole genome shotgun (WGS) entry which is preliminary data.</text>
</comment>